<protein>
    <submittedName>
        <fullName evidence="2">Uncharacterized protein</fullName>
    </submittedName>
</protein>
<feature type="region of interest" description="Disordered" evidence="1">
    <location>
        <begin position="1"/>
        <end position="20"/>
    </location>
</feature>
<comment type="caution">
    <text evidence="2">The sequence shown here is derived from an EMBL/GenBank/DDBJ whole genome shotgun (WGS) entry which is preliminary data.</text>
</comment>
<feature type="region of interest" description="Disordered" evidence="1">
    <location>
        <begin position="71"/>
        <end position="123"/>
    </location>
</feature>
<name>A0A9Q1IGR8_SYNKA</name>
<dbReference type="EMBL" id="JAINUF010000015">
    <property type="protein sequence ID" value="KAJ8341278.1"/>
    <property type="molecule type" value="Genomic_DNA"/>
</dbReference>
<dbReference type="Proteomes" id="UP001152622">
    <property type="component" value="Chromosome 15"/>
</dbReference>
<evidence type="ECO:0000256" key="1">
    <source>
        <dbReference type="SAM" id="MobiDB-lite"/>
    </source>
</evidence>
<organism evidence="2 3">
    <name type="scientific">Synaphobranchus kaupii</name>
    <name type="common">Kaup's arrowtooth eel</name>
    <dbReference type="NCBI Taxonomy" id="118154"/>
    <lineage>
        <taxon>Eukaryota</taxon>
        <taxon>Metazoa</taxon>
        <taxon>Chordata</taxon>
        <taxon>Craniata</taxon>
        <taxon>Vertebrata</taxon>
        <taxon>Euteleostomi</taxon>
        <taxon>Actinopterygii</taxon>
        <taxon>Neopterygii</taxon>
        <taxon>Teleostei</taxon>
        <taxon>Anguilliformes</taxon>
        <taxon>Synaphobranchidae</taxon>
        <taxon>Synaphobranchus</taxon>
    </lineage>
</organism>
<evidence type="ECO:0000313" key="3">
    <source>
        <dbReference type="Proteomes" id="UP001152622"/>
    </source>
</evidence>
<gene>
    <name evidence="2" type="ORF">SKAU_G00335690</name>
</gene>
<keyword evidence="3" id="KW-1185">Reference proteome</keyword>
<dbReference type="AlphaFoldDB" id="A0A9Q1IGR8"/>
<reference evidence="2" key="1">
    <citation type="journal article" date="2023" name="Science">
        <title>Genome structures resolve the early diversification of teleost fishes.</title>
        <authorList>
            <person name="Parey E."/>
            <person name="Louis A."/>
            <person name="Montfort J."/>
            <person name="Bouchez O."/>
            <person name="Roques C."/>
            <person name="Iampietro C."/>
            <person name="Lluch J."/>
            <person name="Castinel A."/>
            <person name="Donnadieu C."/>
            <person name="Desvignes T."/>
            <person name="Floi Bucao C."/>
            <person name="Jouanno E."/>
            <person name="Wen M."/>
            <person name="Mejri S."/>
            <person name="Dirks R."/>
            <person name="Jansen H."/>
            <person name="Henkel C."/>
            <person name="Chen W.J."/>
            <person name="Zahm M."/>
            <person name="Cabau C."/>
            <person name="Klopp C."/>
            <person name="Thompson A.W."/>
            <person name="Robinson-Rechavi M."/>
            <person name="Braasch I."/>
            <person name="Lecointre G."/>
            <person name="Bobe J."/>
            <person name="Postlethwait J.H."/>
            <person name="Berthelot C."/>
            <person name="Roest Crollius H."/>
            <person name="Guiguen Y."/>
        </authorList>
    </citation>
    <scope>NUCLEOTIDE SEQUENCE</scope>
    <source>
        <strain evidence="2">WJC10195</strain>
    </source>
</reference>
<sequence>MTSHSREAPPLAQTLPNAMVGNERKHCSLTDDAHSHSVPLHNSVTLTNVIHDPALLKRLKSPFATINLPVPNRPYKQGENCDGVARHPSAMNQDEDPQEPVFPDTKPGAARLLRTPLSSKCTE</sequence>
<proteinExistence type="predicted"/>
<accession>A0A9Q1IGR8</accession>
<evidence type="ECO:0000313" key="2">
    <source>
        <dbReference type="EMBL" id="KAJ8341278.1"/>
    </source>
</evidence>